<accession>A0AAD7WEI8</accession>
<dbReference type="AlphaFoldDB" id="A0AAD7WEI8"/>
<sequence>MVVLTGFTVEVAGATVGSHSRDRPALINLMRGAPHRAPGRFEPQQDSAEWWLISLHTCLPASVLQGEAVLEEASGTPGQMAEAGVGHLDLSHGT</sequence>
<gene>
    <name evidence="2" type="ORF">AAFF_G00049560</name>
</gene>
<dbReference type="EMBL" id="JAINUG010000129">
    <property type="protein sequence ID" value="KAJ8394151.1"/>
    <property type="molecule type" value="Genomic_DNA"/>
</dbReference>
<dbReference type="Proteomes" id="UP001221898">
    <property type="component" value="Unassembled WGS sequence"/>
</dbReference>
<keyword evidence="3" id="KW-1185">Reference proteome</keyword>
<evidence type="ECO:0000313" key="3">
    <source>
        <dbReference type="Proteomes" id="UP001221898"/>
    </source>
</evidence>
<reference evidence="2" key="1">
    <citation type="journal article" date="2023" name="Science">
        <title>Genome structures resolve the early diversification of teleost fishes.</title>
        <authorList>
            <person name="Parey E."/>
            <person name="Louis A."/>
            <person name="Montfort J."/>
            <person name="Bouchez O."/>
            <person name="Roques C."/>
            <person name="Iampietro C."/>
            <person name="Lluch J."/>
            <person name="Castinel A."/>
            <person name="Donnadieu C."/>
            <person name="Desvignes T."/>
            <person name="Floi Bucao C."/>
            <person name="Jouanno E."/>
            <person name="Wen M."/>
            <person name="Mejri S."/>
            <person name="Dirks R."/>
            <person name="Jansen H."/>
            <person name="Henkel C."/>
            <person name="Chen W.J."/>
            <person name="Zahm M."/>
            <person name="Cabau C."/>
            <person name="Klopp C."/>
            <person name="Thompson A.W."/>
            <person name="Robinson-Rechavi M."/>
            <person name="Braasch I."/>
            <person name="Lecointre G."/>
            <person name="Bobe J."/>
            <person name="Postlethwait J.H."/>
            <person name="Berthelot C."/>
            <person name="Roest Crollius H."/>
            <person name="Guiguen Y."/>
        </authorList>
    </citation>
    <scope>NUCLEOTIDE SEQUENCE</scope>
    <source>
        <strain evidence="2">NC1722</strain>
    </source>
</reference>
<feature type="region of interest" description="Disordered" evidence="1">
    <location>
        <begin position="74"/>
        <end position="94"/>
    </location>
</feature>
<comment type="caution">
    <text evidence="2">The sequence shown here is derived from an EMBL/GenBank/DDBJ whole genome shotgun (WGS) entry which is preliminary data.</text>
</comment>
<organism evidence="2 3">
    <name type="scientific">Aldrovandia affinis</name>
    <dbReference type="NCBI Taxonomy" id="143900"/>
    <lineage>
        <taxon>Eukaryota</taxon>
        <taxon>Metazoa</taxon>
        <taxon>Chordata</taxon>
        <taxon>Craniata</taxon>
        <taxon>Vertebrata</taxon>
        <taxon>Euteleostomi</taxon>
        <taxon>Actinopterygii</taxon>
        <taxon>Neopterygii</taxon>
        <taxon>Teleostei</taxon>
        <taxon>Notacanthiformes</taxon>
        <taxon>Halosauridae</taxon>
        <taxon>Aldrovandia</taxon>
    </lineage>
</organism>
<protein>
    <submittedName>
        <fullName evidence="2">Uncharacterized protein</fullName>
    </submittedName>
</protein>
<evidence type="ECO:0000256" key="1">
    <source>
        <dbReference type="SAM" id="MobiDB-lite"/>
    </source>
</evidence>
<proteinExistence type="predicted"/>
<name>A0AAD7WEI8_9TELE</name>
<evidence type="ECO:0000313" key="2">
    <source>
        <dbReference type="EMBL" id="KAJ8394151.1"/>
    </source>
</evidence>